<dbReference type="OrthoDB" id="5854584at2759"/>
<comment type="caution">
    <text evidence="3">The sequence shown here is derived from an EMBL/GenBank/DDBJ whole genome shotgun (WGS) entry which is preliminary data.</text>
</comment>
<gene>
    <name evidence="3" type="ORF">CDD81_4222</name>
</gene>
<evidence type="ECO:0000256" key="2">
    <source>
        <dbReference type="SAM" id="Phobius"/>
    </source>
</evidence>
<keyword evidence="2" id="KW-0472">Membrane</keyword>
<dbReference type="Proteomes" id="UP000226192">
    <property type="component" value="Unassembled WGS sequence"/>
</dbReference>
<evidence type="ECO:0000313" key="4">
    <source>
        <dbReference type="Proteomes" id="UP000226192"/>
    </source>
</evidence>
<dbReference type="PANTHER" id="PTHR31965">
    <property type="entry name" value="TRANSMEMBRANE PROTEIN 42"/>
    <property type="match status" value="1"/>
</dbReference>
<dbReference type="EMBL" id="NJET01000028">
    <property type="protein sequence ID" value="PHH64611.1"/>
    <property type="molecule type" value="Genomic_DNA"/>
</dbReference>
<dbReference type="AlphaFoldDB" id="A0A2C5YCL0"/>
<proteinExistence type="predicted"/>
<dbReference type="STRING" id="1399860.A0A2C5YCL0"/>
<evidence type="ECO:0000256" key="1">
    <source>
        <dbReference type="SAM" id="MobiDB-lite"/>
    </source>
</evidence>
<accession>A0A2C5YCL0</accession>
<protein>
    <recommendedName>
        <fullName evidence="5">EamA domain-containing protein</fullName>
    </recommendedName>
</protein>
<dbReference type="InterPro" id="IPR037185">
    <property type="entry name" value="EmrE-like"/>
</dbReference>
<keyword evidence="2" id="KW-1133">Transmembrane helix</keyword>
<feature type="transmembrane region" description="Helical" evidence="2">
    <location>
        <begin position="65"/>
        <end position="87"/>
    </location>
</feature>
<reference evidence="3 4" key="1">
    <citation type="submission" date="2017-06" db="EMBL/GenBank/DDBJ databases">
        <title>Ant-infecting Ophiocordyceps genomes reveal a high diversity of potential behavioral manipulation genes and a possible major role for enterotoxins.</title>
        <authorList>
            <person name="De Bekker C."/>
            <person name="Evans H.C."/>
            <person name="Brachmann A."/>
            <person name="Hughes D.P."/>
        </authorList>
    </citation>
    <scope>NUCLEOTIDE SEQUENCE [LARGE SCALE GENOMIC DNA]</scope>
    <source>
        <strain evidence="3 4">Map64</strain>
    </source>
</reference>
<evidence type="ECO:0000313" key="3">
    <source>
        <dbReference type="EMBL" id="PHH64611.1"/>
    </source>
</evidence>
<dbReference type="InterPro" id="IPR039632">
    <property type="entry name" value="TMEM42"/>
</dbReference>
<dbReference type="PANTHER" id="PTHR31965:SF1">
    <property type="entry name" value="TRANSMEMBRANE PROTEIN 42"/>
    <property type="match status" value="1"/>
</dbReference>
<keyword evidence="4" id="KW-1185">Reference proteome</keyword>
<organism evidence="3 4">
    <name type="scientific">Ophiocordyceps australis</name>
    <dbReference type="NCBI Taxonomy" id="1399860"/>
    <lineage>
        <taxon>Eukaryota</taxon>
        <taxon>Fungi</taxon>
        <taxon>Dikarya</taxon>
        <taxon>Ascomycota</taxon>
        <taxon>Pezizomycotina</taxon>
        <taxon>Sordariomycetes</taxon>
        <taxon>Hypocreomycetidae</taxon>
        <taxon>Hypocreales</taxon>
        <taxon>Ophiocordycipitaceae</taxon>
        <taxon>Ophiocordyceps</taxon>
    </lineage>
</organism>
<name>A0A2C5YCL0_9HYPO</name>
<feature type="transmembrane region" description="Helical" evidence="2">
    <location>
        <begin position="125"/>
        <end position="142"/>
    </location>
</feature>
<feature type="region of interest" description="Disordered" evidence="1">
    <location>
        <begin position="146"/>
        <end position="168"/>
    </location>
</feature>
<dbReference type="SUPFAM" id="SSF103481">
    <property type="entry name" value="Multidrug resistance efflux transporter EmrE"/>
    <property type="match status" value="1"/>
</dbReference>
<evidence type="ECO:0008006" key="5">
    <source>
        <dbReference type="Google" id="ProtNLM"/>
    </source>
</evidence>
<keyword evidence="2" id="KW-0812">Transmembrane</keyword>
<sequence>MPVSAPPSEPWGFRAQWIGLAVMSGACAAFNGVFAKLTTTDLTSSLAHLIARLLRLSSAERLVDVALRAIFFILNLTFNGIMWTLFTKALAKGSSTTKVSIVNTSTNFVFTALLGLAVFSESLPSLWWVGAALLVAGNVIIGSKDDKSEPLKPCDPVPDSLSTAIDADESKPLLRPRIRSVSLVDDDVPHLEPVNDEAGET</sequence>